<dbReference type="Proteomes" id="UP000198287">
    <property type="component" value="Unassembled WGS sequence"/>
</dbReference>
<evidence type="ECO:0000256" key="2">
    <source>
        <dbReference type="SAM" id="SignalP"/>
    </source>
</evidence>
<dbReference type="AlphaFoldDB" id="A0A226E285"/>
<accession>A0A226E285</accession>
<evidence type="ECO:0000313" key="4">
    <source>
        <dbReference type="Proteomes" id="UP000198287"/>
    </source>
</evidence>
<keyword evidence="2" id="KW-0732">Signal</keyword>
<gene>
    <name evidence="3" type="ORF">Fcan01_13759</name>
</gene>
<proteinExistence type="predicted"/>
<comment type="caution">
    <text evidence="3">The sequence shown here is derived from an EMBL/GenBank/DDBJ whole genome shotgun (WGS) entry which is preliminary data.</text>
</comment>
<organism evidence="3 4">
    <name type="scientific">Folsomia candida</name>
    <name type="common">Springtail</name>
    <dbReference type="NCBI Taxonomy" id="158441"/>
    <lineage>
        <taxon>Eukaryota</taxon>
        <taxon>Metazoa</taxon>
        <taxon>Ecdysozoa</taxon>
        <taxon>Arthropoda</taxon>
        <taxon>Hexapoda</taxon>
        <taxon>Collembola</taxon>
        <taxon>Entomobryomorpha</taxon>
        <taxon>Isotomoidea</taxon>
        <taxon>Isotomidae</taxon>
        <taxon>Proisotominae</taxon>
        <taxon>Folsomia</taxon>
    </lineage>
</organism>
<name>A0A226E285_FOLCA</name>
<reference evidence="3 4" key="1">
    <citation type="submission" date="2015-12" db="EMBL/GenBank/DDBJ databases">
        <title>The genome of Folsomia candida.</title>
        <authorList>
            <person name="Faddeeva A."/>
            <person name="Derks M.F."/>
            <person name="Anvar Y."/>
            <person name="Smit S."/>
            <person name="Van Straalen N."/>
            <person name="Roelofs D."/>
        </authorList>
    </citation>
    <scope>NUCLEOTIDE SEQUENCE [LARGE SCALE GENOMIC DNA]</scope>
    <source>
        <strain evidence="3 4">VU population</strain>
        <tissue evidence="3">Whole body</tissue>
    </source>
</reference>
<keyword evidence="4" id="KW-1185">Reference proteome</keyword>
<dbReference type="EMBL" id="LNIX01000007">
    <property type="protein sequence ID" value="OXA51388.1"/>
    <property type="molecule type" value="Genomic_DNA"/>
</dbReference>
<feature type="region of interest" description="Disordered" evidence="1">
    <location>
        <begin position="129"/>
        <end position="171"/>
    </location>
</feature>
<evidence type="ECO:0000313" key="3">
    <source>
        <dbReference type="EMBL" id="OXA51388.1"/>
    </source>
</evidence>
<feature type="signal peptide" evidence="2">
    <location>
        <begin position="1"/>
        <end position="22"/>
    </location>
</feature>
<evidence type="ECO:0000256" key="1">
    <source>
        <dbReference type="SAM" id="MobiDB-lite"/>
    </source>
</evidence>
<sequence length="171" mass="18289">MTSKKIILALFCLVTLSHQSTSSNSIKESSSTSLKALLKSKDLSLKKPIQMDLSDDDLKKYVPLAIVELESELLKSLETSDQQKHRRAKRTLLKKKLIIAKLLILKALLAGAGAGAGAGKLKGGGYGYAPSVPSKYGPPQQSYGPPPEPSYGPPPEPSYGPPPAPQYGYGR</sequence>
<protein>
    <submittedName>
        <fullName evidence="3">Uncharacterized protein</fullName>
    </submittedName>
</protein>
<feature type="compositionally biased region" description="Pro residues" evidence="1">
    <location>
        <begin position="144"/>
        <end position="165"/>
    </location>
</feature>
<feature type="chain" id="PRO_5013302420" evidence="2">
    <location>
        <begin position="23"/>
        <end position="171"/>
    </location>
</feature>